<dbReference type="InterPro" id="IPR039730">
    <property type="entry name" value="Jlp2/Ccd25"/>
</dbReference>
<dbReference type="Pfam" id="PF05670">
    <property type="entry name" value="NFACT-R_1"/>
    <property type="match status" value="1"/>
</dbReference>
<evidence type="ECO:0000256" key="2">
    <source>
        <dbReference type="ARBA" id="ARBA00016700"/>
    </source>
</evidence>
<evidence type="ECO:0000256" key="1">
    <source>
        <dbReference type="ARBA" id="ARBA00008998"/>
    </source>
</evidence>
<keyword evidence="5" id="KW-0812">Transmembrane</keyword>
<feature type="compositionally biased region" description="Basic and acidic residues" evidence="4">
    <location>
        <begin position="271"/>
        <end position="294"/>
    </location>
</feature>
<comment type="subunit">
    <text evidence="3">Interacts (via cytoplasmic region) with ILK.</text>
</comment>
<keyword evidence="5" id="KW-0472">Membrane</keyword>
<accession>A0ABR4Q277</accession>
<feature type="transmembrane region" description="Helical" evidence="5">
    <location>
        <begin position="99"/>
        <end position="118"/>
    </location>
</feature>
<evidence type="ECO:0000259" key="6">
    <source>
        <dbReference type="Pfam" id="PF05670"/>
    </source>
</evidence>
<evidence type="ECO:0000256" key="3">
    <source>
        <dbReference type="ARBA" id="ARBA00024214"/>
    </source>
</evidence>
<dbReference type="EMBL" id="JAKROA010000018">
    <property type="protein sequence ID" value="KAL5103450.1"/>
    <property type="molecule type" value="Genomic_DNA"/>
</dbReference>
<feature type="region of interest" description="Disordered" evidence="4">
    <location>
        <begin position="250"/>
        <end position="315"/>
    </location>
</feature>
<dbReference type="InterPro" id="IPR008532">
    <property type="entry name" value="NFACT_RNA-bd"/>
</dbReference>
<evidence type="ECO:0000313" key="8">
    <source>
        <dbReference type="Proteomes" id="UP001651158"/>
    </source>
</evidence>
<dbReference type="PANTHER" id="PTHR13049:SF2">
    <property type="entry name" value="COILED-COIL DOMAIN-CONTAINING PROTEIN 25"/>
    <property type="match status" value="1"/>
</dbReference>
<reference evidence="7 8" key="1">
    <citation type="journal article" date="2022" name="Front. Cell. Infect. Microbiol.">
        <title>The Genomes of Two Strains of Taenia crassiceps the Animal Model for the Study of Human Cysticercosis.</title>
        <authorList>
            <person name="Bobes R.J."/>
            <person name="Estrada K."/>
            <person name="Rios-Valencia D.G."/>
            <person name="Calderon-Gallegos A."/>
            <person name="de la Torre P."/>
            <person name="Carrero J.C."/>
            <person name="Sanchez-Flores A."/>
            <person name="Laclette J.P."/>
        </authorList>
    </citation>
    <scope>NUCLEOTIDE SEQUENCE [LARGE SCALE GENOMIC DNA]</scope>
    <source>
        <strain evidence="7">WFUcys</strain>
    </source>
</reference>
<keyword evidence="5" id="KW-1133">Transmembrane helix</keyword>
<proteinExistence type="inferred from homology"/>
<evidence type="ECO:0000313" key="7">
    <source>
        <dbReference type="EMBL" id="KAL5103450.1"/>
    </source>
</evidence>
<sequence length="315" mass="36389">MKDAPCKLNSIGFQDIFSFNTSSNDKEKQKFVGTLNECVTADSVVILYCCLGLIILSFLTGLTCLLCHADLFSISFSFKKSNIKTNRVSEGNSRTDDNLNIIVLPLLASLFVWCLIISSKMHRFAQTDKHENDQLIRWGWPEDVWFHVDKMSSAHVYLRLREGETLDDVPETVIQDCAQLCKQNSIMGCKQNDVTVVYTMWENLKKTPDMDVGQVGFHNGRSVRRTVVAKRVGEVLRRLERTQTIVESPDLQAEREERDERLRQRARAAQRARERAEREAERQRQAEADRRSYDRIFVSENMRSNEDGYDSDDFM</sequence>
<protein>
    <recommendedName>
        <fullName evidence="2">Coiled-coil domain-containing protein 25</fullName>
    </recommendedName>
</protein>
<comment type="similarity">
    <text evidence="1">Belongs to the CCDC25 family.</text>
</comment>
<dbReference type="Proteomes" id="UP001651158">
    <property type="component" value="Unassembled WGS sequence"/>
</dbReference>
<name>A0ABR4Q277_9CEST</name>
<keyword evidence="8" id="KW-1185">Reference proteome</keyword>
<feature type="domain" description="NFACT RNA-binding" evidence="6">
    <location>
        <begin position="124"/>
        <end position="219"/>
    </location>
</feature>
<dbReference type="PANTHER" id="PTHR13049">
    <property type="entry name" value="DUF814-RELATED"/>
    <property type="match status" value="1"/>
</dbReference>
<gene>
    <name evidence="7" type="ORF">TcWFU_010122</name>
</gene>
<feature type="compositionally biased region" description="Basic and acidic residues" evidence="4">
    <location>
        <begin position="252"/>
        <end position="263"/>
    </location>
</feature>
<evidence type="ECO:0000256" key="4">
    <source>
        <dbReference type="SAM" id="MobiDB-lite"/>
    </source>
</evidence>
<evidence type="ECO:0000256" key="5">
    <source>
        <dbReference type="SAM" id="Phobius"/>
    </source>
</evidence>
<comment type="caution">
    <text evidence="7">The sequence shown here is derived from an EMBL/GenBank/DDBJ whole genome shotgun (WGS) entry which is preliminary data.</text>
</comment>
<organism evidence="7 8">
    <name type="scientific">Taenia crassiceps</name>
    <dbReference type="NCBI Taxonomy" id="6207"/>
    <lineage>
        <taxon>Eukaryota</taxon>
        <taxon>Metazoa</taxon>
        <taxon>Spiralia</taxon>
        <taxon>Lophotrochozoa</taxon>
        <taxon>Platyhelminthes</taxon>
        <taxon>Cestoda</taxon>
        <taxon>Eucestoda</taxon>
        <taxon>Cyclophyllidea</taxon>
        <taxon>Taeniidae</taxon>
        <taxon>Taenia</taxon>
    </lineage>
</organism>
<feature type="transmembrane region" description="Helical" evidence="5">
    <location>
        <begin position="45"/>
        <end position="78"/>
    </location>
</feature>